<reference evidence="1 2" key="1">
    <citation type="submission" date="2021-01" db="EMBL/GenBank/DDBJ databases">
        <title>Whole genome shotgun sequence of Planotetraspora phitsanulokensis NBRC 104273.</title>
        <authorList>
            <person name="Komaki H."/>
            <person name="Tamura T."/>
        </authorList>
    </citation>
    <scope>NUCLEOTIDE SEQUENCE [LARGE SCALE GENOMIC DNA]</scope>
    <source>
        <strain evidence="1 2">NBRC 104273</strain>
    </source>
</reference>
<proteinExistence type="predicted"/>
<gene>
    <name evidence="1" type="ORF">Pph01_53140</name>
</gene>
<evidence type="ECO:0000313" key="1">
    <source>
        <dbReference type="EMBL" id="GII40311.1"/>
    </source>
</evidence>
<comment type="caution">
    <text evidence="1">The sequence shown here is derived from an EMBL/GenBank/DDBJ whole genome shotgun (WGS) entry which is preliminary data.</text>
</comment>
<organism evidence="1 2">
    <name type="scientific">Planotetraspora phitsanulokensis</name>
    <dbReference type="NCBI Taxonomy" id="575192"/>
    <lineage>
        <taxon>Bacteria</taxon>
        <taxon>Bacillati</taxon>
        <taxon>Actinomycetota</taxon>
        <taxon>Actinomycetes</taxon>
        <taxon>Streptosporangiales</taxon>
        <taxon>Streptosporangiaceae</taxon>
        <taxon>Planotetraspora</taxon>
    </lineage>
</organism>
<evidence type="ECO:0000313" key="2">
    <source>
        <dbReference type="Proteomes" id="UP000622547"/>
    </source>
</evidence>
<dbReference type="Proteomes" id="UP000622547">
    <property type="component" value="Unassembled WGS sequence"/>
</dbReference>
<accession>A0A8J3XHW1</accession>
<name>A0A8J3XHW1_9ACTN</name>
<keyword evidence="2" id="KW-1185">Reference proteome</keyword>
<protein>
    <submittedName>
        <fullName evidence="1">Uncharacterized protein</fullName>
    </submittedName>
</protein>
<dbReference type="AlphaFoldDB" id="A0A8J3XHW1"/>
<sequence length="134" mass="15121">MEDRRRLRRQPEYWHGDQWSWQASVMTELVRRHDLPFESGTFPAGLGAVVNRRVASGQVPALVVVHDDEDDWLVGDGETDGEDDNLVVLHISHLVARDPSLSETATLPAGYAAWRSSVSAPWTVEPWVYPDDDE</sequence>
<dbReference type="EMBL" id="BOOP01000025">
    <property type="protein sequence ID" value="GII40311.1"/>
    <property type="molecule type" value="Genomic_DNA"/>
</dbReference>